<name>A0A564ZMR6_9BACT</name>
<gene>
    <name evidence="1" type="ORF">MELA_02336</name>
</gene>
<reference evidence="1 2" key="1">
    <citation type="submission" date="2019-07" db="EMBL/GenBank/DDBJ databases">
        <authorList>
            <person name="Cremers G."/>
        </authorList>
    </citation>
    <scope>NUCLEOTIDE SEQUENCE [LARGE SCALE GENOMIC DNA]</scope>
</reference>
<dbReference type="EMBL" id="CABIKM010000038">
    <property type="protein sequence ID" value="VUZ85942.1"/>
    <property type="molecule type" value="Genomic_DNA"/>
</dbReference>
<evidence type="ECO:0000313" key="1">
    <source>
        <dbReference type="EMBL" id="VUZ85942.1"/>
    </source>
</evidence>
<dbReference type="AlphaFoldDB" id="A0A564ZMR6"/>
<evidence type="ECO:0000313" key="2">
    <source>
        <dbReference type="Proteomes" id="UP000334340"/>
    </source>
</evidence>
<organism evidence="1 2">
    <name type="scientific">Candidatus Methylomirabilis lanthanidiphila</name>
    <dbReference type="NCBI Taxonomy" id="2211376"/>
    <lineage>
        <taxon>Bacteria</taxon>
        <taxon>Candidatus Methylomirabilota</taxon>
        <taxon>Candidatus Methylomirabilia</taxon>
        <taxon>Candidatus Methylomirabilales</taxon>
        <taxon>Candidatus Methylomirabilaceae</taxon>
        <taxon>Candidatus Methylomirabilis</taxon>
    </lineage>
</organism>
<dbReference type="SUPFAM" id="SSF53955">
    <property type="entry name" value="Lysozyme-like"/>
    <property type="match status" value="1"/>
</dbReference>
<proteinExistence type="predicted"/>
<accession>A0A564ZMR6</accession>
<sequence>MGYCDVWGGGCFRIVGAAVLLLGILTPSYDVSAQPIILEKIKEAQNRLDGLELNHHVTTIQQAVPVARRSKGQGRKPAFRYVKLQALTRDVAVTGLNLKTGESKDFIFEETVLLEPKKRPHVKPPQVIANENNCELTWRGGSRWGFNRDLLLTCNGEDFAVINLTMWTSRTARSVVVDQKTGRRMCRQGPLEQILGSYVPYSLELHTPDVADAGRRYLERVILQALQDLDDLNVTSKTFTDENLSGLTSIDFIHALLVDEHMDPEEFIKHQKNGSLSRLIEKYWVEVAINQDSAFRMSVSPAGATGISQFICPTYARILDESPESGLDPGFVHGMRDHVNAVKASIILFDADMSSWWTPTVKKVCAVSTEMLEDCWAASYNGGPNRLNRVVTKRGKHWMEKDTTVRNTRRYFASRLKEETYTYLAKLRSIRGYLLALEKSTPSTTDP</sequence>
<dbReference type="Gene3D" id="1.10.530.10">
    <property type="match status" value="1"/>
</dbReference>
<dbReference type="Proteomes" id="UP000334340">
    <property type="component" value="Unassembled WGS sequence"/>
</dbReference>
<evidence type="ECO:0008006" key="3">
    <source>
        <dbReference type="Google" id="ProtNLM"/>
    </source>
</evidence>
<keyword evidence="2" id="KW-1185">Reference proteome</keyword>
<dbReference type="InterPro" id="IPR023346">
    <property type="entry name" value="Lysozyme-like_dom_sf"/>
</dbReference>
<protein>
    <recommendedName>
        <fullName evidence="3">Transglycosylase SLT domain-containing protein</fullName>
    </recommendedName>
</protein>